<dbReference type="SUPFAM" id="SSF52540">
    <property type="entry name" value="P-loop containing nucleoside triphosphate hydrolases"/>
    <property type="match status" value="1"/>
</dbReference>
<dbReference type="InterPro" id="IPR004390">
    <property type="entry name" value="SR_rcpt_FtsY"/>
</dbReference>
<feature type="domain" description="AAA+ ATPase" evidence="11">
    <location>
        <begin position="100"/>
        <end position="256"/>
    </location>
</feature>
<comment type="function">
    <text evidence="9">Involved in targeting and insertion of nascent membrane proteins into the cytoplasmic membrane. Acts as a receptor for the complex formed by the signal recognition particle (SRP) and the ribosome-nascent chain (RNC). Interaction with SRP-RNC leads to the transfer of the RNC complex to the Sec translocase for insertion into the membrane, the hydrolysis of GTP by both Ffh and FtsY, and the dissociation of the SRP-FtsY complex into the individual components.</text>
</comment>
<dbReference type="GO" id="GO:0005737">
    <property type="term" value="C:cytoplasm"/>
    <property type="evidence" value="ECO:0007669"/>
    <property type="project" value="UniProtKB-SubCell"/>
</dbReference>
<dbReference type="Gene3D" id="1.20.120.140">
    <property type="entry name" value="Signal recognition particle SRP54, nucleotide-binding domain"/>
    <property type="match status" value="1"/>
</dbReference>
<evidence type="ECO:0000256" key="9">
    <source>
        <dbReference type="ARBA" id="ARBA00053570"/>
    </source>
</evidence>
<dbReference type="GO" id="GO:0005525">
    <property type="term" value="F:GTP binding"/>
    <property type="evidence" value="ECO:0007669"/>
    <property type="project" value="UniProtKB-UniRule"/>
</dbReference>
<keyword evidence="7 10" id="KW-0675">Receptor</keyword>
<dbReference type="FunFam" id="1.20.120.140:FF:000002">
    <property type="entry name" value="Signal recognition particle receptor FtsY"/>
    <property type="match status" value="1"/>
</dbReference>
<dbReference type="GO" id="GO:0005047">
    <property type="term" value="F:signal recognition particle binding"/>
    <property type="evidence" value="ECO:0007669"/>
    <property type="project" value="TreeGrafter"/>
</dbReference>
<dbReference type="InterPro" id="IPR000897">
    <property type="entry name" value="SRP54_GTPase_dom"/>
</dbReference>
<proteinExistence type="inferred from homology"/>
<evidence type="ECO:0000256" key="2">
    <source>
        <dbReference type="ARBA" id="ARBA00022490"/>
    </source>
</evidence>
<accession>A0A7V5PN69</accession>
<evidence type="ECO:0000256" key="5">
    <source>
        <dbReference type="ARBA" id="ARBA00023134"/>
    </source>
</evidence>
<dbReference type="PANTHER" id="PTHR43134">
    <property type="entry name" value="SIGNAL RECOGNITION PARTICLE RECEPTOR SUBUNIT ALPHA"/>
    <property type="match status" value="1"/>
</dbReference>
<dbReference type="NCBIfam" id="TIGR00064">
    <property type="entry name" value="ftsY"/>
    <property type="match status" value="1"/>
</dbReference>
<dbReference type="InterPro" id="IPR013822">
    <property type="entry name" value="Signal_recog_particl_SRP54_hlx"/>
</dbReference>
<dbReference type="FunFam" id="3.40.50.300:FF:000053">
    <property type="entry name" value="Signal recognition particle receptor FtsY"/>
    <property type="match status" value="1"/>
</dbReference>
<comment type="caution">
    <text evidence="14">The sequence shown here is derived from an EMBL/GenBank/DDBJ whole genome shotgun (WGS) entry which is preliminary data.</text>
</comment>
<dbReference type="SUPFAM" id="SSF47364">
    <property type="entry name" value="Domain of the SRP/SRP receptor G-proteins"/>
    <property type="match status" value="1"/>
</dbReference>
<dbReference type="AlphaFoldDB" id="A0A7V5PN69"/>
<dbReference type="InterPro" id="IPR027417">
    <property type="entry name" value="P-loop_NTPase"/>
</dbReference>
<comment type="catalytic activity">
    <reaction evidence="8 10">
        <text>GTP + H2O = GDP + phosphate + H(+)</text>
        <dbReference type="Rhea" id="RHEA:19669"/>
        <dbReference type="ChEBI" id="CHEBI:15377"/>
        <dbReference type="ChEBI" id="CHEBI:15378"/>
        <dbReference type="ChEBI" id="CHEBI:37565"/>
        <dbReference type="ChEBI" id="CHEBI:43474"/>
        <dbReference type="ChEBI" id="CHEBI:58189"/>
        <dbReference type="EC" id="3.6.5.4"/>
    </reaction>
</comment>
<dbReference type="InterPro" id="IPR003593">
    <property type="entry name" value="AAA+_ATPase"/>
</dbReference>
<evidence type="ECO:0000259" key="13">
    <source>
        <dbReference type="SMART" id="SM00963"/>
    </source>
</evidence>
<comment type="similarity">
    <text evidence="10">Belongs to the GTP-binding SRP family. FtsY subfamily.</text>
</comment>
<comment type="subunit">
    <text evidence="10">Part of the signal recognition particle protein translocation system, which is composed of SRP and FtsY.</text>
</comment>
<dbReference type="HAMAP" id="MF_00920">
    <property type="entry name" value="FtsY"/>
    <property type="match status" value="1"/>
</dbReference>
<keyword evidence="5 10" id="KW-0342">GTP-binding</keyword>
<feature type="binding site" evidence="10">
    <location>
        <begin position="108"/>
        <end position="115"/>
    </location>
    <ligand>
        <name>GTP</name>
        <dbReference type="ChEBI" id="CHEBI:37565"/>
    </ligand>
</feature>
<dbReference type="InterPro" id="IPR042101">
    <property type="entry name" value="SRP54_N_sf"/>
</dbReference>
<dbReference type="GO" id="GO:0006614">
    <property type="term" value="P:SRP-dependent cotranslational protein targeting to membrane"/>
    <property type="evidence" value="ECO:0007669"/>
    <property type="project" value="InterPro"/>
</dbReference>
<dbReference type="Pfam" id="PF02881">
    <property type="entry name" value="SRP54_N"/>
    <property type="match status" value="1"/>
</dbReference>
<feature type="binding site" evidence="10">
    <location>
        <begin position="254"/>
        <end position="257"/>
    </location>
    <ligand>
        <name>GTP</name>
        <dbReference type="ChEBI" id="CHEBI:37565"/>
    </ligand>
</feature>
<dbReference type="InterPro" id="IPR036225">
    <property type="entry name" value="SRP/SRP_N"/>
</dbReference>
<reference evidence="14" key="1">
    <citation type="journal article" date="2020" name="mSystems">
        <title>Genome- and Community-Level Interaction Insights into Carbon Utilization and Element Cycling Functions of Hydrothermarchaeota in Hydrothermal Sediment.</title>
        <authorList>
            <person name="Zhou Z."/>
            <person name="Liu Y."/>
            <person name="Xu W."/>
            <person name="Pan J."/>
            <person name="Luo Z.H."/>
            <person name="Li M."/>
        </authorList>
    </citation>
    <scope>NUCLEOTIDE SEQUENCE [LARGE SCALE GENOMIC DNA]</scope>
    <source>
        <strain evidence="14">HyVt-527</strain>
    </source>
</reference>
<dbReference type="Pfam" id="PF00448">
    <property type="entry name" value="SRP54"/>
    <property type="match status" value="1"/>
</dbReference>
<keyword evidence="2 10" id="KW-0963">Cytoplasm</keyword>
<dbReference type="SMART" id="SM00963">
    <property type="entry name" value="SRP54_N"/>
    <property type="match status" value="1"/>
</dbReference>
<dbReference type="GO" id="GO:0003924">
    <property type="term" value="F:GTPase activity"/>
    <property type="evidence" value="ECO:0007669"/>
    <property type="project" value="UniProtKB-UniRule"/>
</dbReference>
<evidence type="ECO:0000256" key="4">
    <source>
        <dbReference type="ARBA" id="ARBA00022801"/>
    </source>
</evidence>
<dbReference type="PANTHER" id="PTHR43134:SF1">
    <property type="entry name" value="SIGNAL RECOGNITION PARTICLE RECEPTOR SUBUNIT ALPHA"/>
    <property type="match status" value="1"/>
</dbReference>
<organism evidence="14">
    <name type="scientific">Caldithrix abyssi</name>
    <dbReference type="NCBI Taxonomy" id="187145"/>
    <lineage>
        <taxon>Bacteria</taxon>
        <taxon>Pseudomonadati</taxon>
        <taxon>Calditrichota</taxon>
        <taxon>Calditrichia</taxon>
        <taxon>Calditrichales</taxon>
        <taxon>Calditrichaceae</taxon>
        <taxon>Caldithrix</taxon>
    </lineage>
</organism>
<sequence>MAFGRTKDGLKKTREGVFSKITRVLTGKRKIDEDILEQIEDILIAGDVGVDTTLYLLERIRDRVRKEKYETTEELFAIIKDEIAGLLDVPQEEQAEPDQKPWVILVVGVNGTGKTTSIAKLGHHLKSRGHTVLLAAADTFRAAAIEQLSIWGERIGCQVIKHQANSDPAAVVYDAVNAAKARQVDYLIIDTAGRLHTKTNLMNELAKIHRVVERLIPGAPHEVVLVLDAGNGQNAINQAKEFVRASRVNSIFLTKLDGTAKGGVVLSIKRELGIPVKYIGVGEKKEDMELFDPKEFVEGLFAKE</sequence>
<name>A0A7V5PN69_CALAY</name>
<evidence type="ECO:0000313" key="14">
    <source>
        <dbReference type="EMBL" id="HHJ51760.1"/>
    </source>
</evidence>
<evidence type="ECO:0000256" key="1">
    <source>
        <dbReference type="ARBA" id="ARBA00022475"/>
    </source>
</evidence>
<keyword evidence="4 10" id="KW-0378">Hydrolase</keyword>
<evidence type="ECO:0000256" key="6">
    <source>
        <dbReference type="ARBA" id="ARBA00023136"/>
    </source>
</evidence>
<protein>
    <recommendedName>
        <fullName evidence="10">Signal recognition particle receptor FtsY</fullName>
        <shortName evidence="10">SRP receptor</shortName>
        <ecNumber evidence="10">3.6.5.4</ecNumber>
    </recommendedName>
</protein>
<dbReference type="EC" id="3.6.5.4" evidence="10"/>
<evidence type="ECO:0000256" key="7">
    <source>
        <dbReference type="ARBA" id="ARBA00023170"/>
    </source>
</evidence>
<dbReference type="SMART" id="SM00962">
    <property type="entry name" value="SRP54"/>
    <property type="match status" value="1"/>
</dbReference>
<dbReference type="CDD" id="cd17874">
    <property type="entry name" value="FtsY"/>
    <property type="match status" value="1"/>
</dbReference>
<keyword evidence="1 10" id="KW-1003">Cell membrane</keyword>
<evidence type="ECO:0000259" key="11">
    <source>
        <dbReference type="SMART" id="SM00382"/>
    </source>
</evidence>
<keyword evidence="6 10" id="KW-0472">Membrane</keyword>
<gene>
    <name evidence="10 14" type="primary">ftsY</name>
    <name evidence="14" type="ORF">ENJ89_01080</name>
</gene>
<feature type="domain" description="Signal recognition particle SRP54 helical bundle" evidence="13">
    <location>
        <begin position="6"/>
        <end position="87"/>
    </location>
</feature>
<dbReference type="GO" id="GO:0005886">
    <property type="term" value="C:plasma membrane"/>
    <property type="evidence" value="ECO:0007669"/>
    <property type="project" value="UniProtKB-SubCell"/>
</dbReference>
<keyword evidence="3 10" id="KW-0547">Nucleotide-binding</keyword>
<dbReference type="Gene3D" id="3.40.50.300">
    <property type="entry name" value="P-loop containing nucleotide triphosphate hydrolases"/>
    <property type="match status" value="1"/>
</dbReference>
<evidence type="ECO:0000256" key="10">
    <source>
        <dbReference type="HAMAP-Rule" id="MF_00920"/>
    </source>
</evidence>
<comment type="subcellular location">
    <subcellularLocation>
        <location evidence="10">Cell membrane</location>
        <topology evidence="10">Peripheral membrane protein</topology>
        <orientation evidence="10">Cytoplasmic side</orientation>
    </subcellularLocation>
    <subcellularLocation>
        <location evidence="10">Cytoplasm</location>
    </subcellularLocation>
</comment>
<dbReference type="SMART" id="SM00382">
    <property type="entry name" value="AAA"/>
    <property type="match status" value="1"/>
</dbReference>
<evidence type="ECO:0000256" key="8">
    <source>
        <dbReference type="ARBA" id="ARBA00048027"/>
    </source>
</evidence>
<dbReference type="EMBL" id="DROD01000078">
    <property type="protein sequence ID" value="HHJ51760.1"/>
    <property type="molecule type" value="Genomic_DNA"/>
</dbReference>
<evidence type="ECO:0000259" key="12">
    <source>
        <dbReference type="SMART" id="SM00962"/>
    </source>
</evidence>
<dbReference type="Proteomes" id="UP000886124">
    <property type="component" value="Unassembled WGS sequence"/>
</dbReference>
<evidence type="ECO:0000256" key="3">
    <source>
        <dbReference type="ARBA" id="ARBA00022741"/>
    </source>
</evidence>
<feature type="domain" description="SRP54-type proteins GTP-binding" evidence="12">
    <location>
        <begin position="101"/>
        <end position="302"/>
    </location>
</feature>
<feature type="binding site" evidence="10">
    <location>
        <begin position="190"/>
        <end position="194"/>
    </location>
    <ligand>
        <name>GTP</name>
        <dbReference type="ChEBI" id="CHEBI:37565"/>
    </ligand>
</feature>